<feature type="region of interest" description="Disordered" evidence="2">
    <location>
        <begin position="317"/>
        <end position="345"/>
    </location>
</feature>
<proteinExistence type="predicted"/>
<feature type="region of interest" description="Disordered" evidence="2">
    <location>
        <begin position="223"/>
        <end position="278"/>
    </location>
</feature>
<feature type="compositionally biased region" description="Acidic residues" evidence="2">
    <location>
        <begin position="70"/>
        <end position="80"/>
    </location>
</feature>
<sequence length="819" mass="93558">MIDDFDFEDDIGDLQDDSFEPTGGPKASKHGQIKGEFGAGGSSQSGLPPVKSKQPEVAFPKASGNFGIDNDSDEGDDFGLEEIGNKNKGQDMNPDGFSKGLANDYPIEESNISKKDDDYDINFDEYNESFKDDASYLNNNLNKPPIPKNVNTNSGLSQAIENKARPEKNSGIDIDGMRRLNDKLDNSSDFGEYEDDLSNLNMVDSLPKKQETPLQKIDTPVLKHETSPRKPETPIESFSTPPRRIPSIPKPRAPVIPTQNKPITDRTGPIAGPFPESQNLRLDTNERERIGIKKLIQEPSEESDYNSDKAEKDAFITQPLKNNDSEEGSRFNQDTESVPTQPKFEKSSVTSTIQAVDEDLDALHDENAHLISQITEFTEQMDQRMELLWKVKKVDQQIDRPNSAINSKKAKLDAMFKKMKLIKNDIQNMNKILDNSYRTDSLVDHENKEKEQQKILNEQKLVLKDHNKVIKEQLKFIKEAEQVEDADGKASQVNSTFDKFKNQLKEMKKKFTEDDKILRNRHEEVQIMKDRSRKIKDIIQEKKKIEAETGVKQGVSEDDISMVEGNIEKLEAERKDINKQWRKRIQLQEDRVIRMKHESNQMELKHKEKENELRMITLKIKELKRTIQSTYVNKATDNGRIGRNKSARSATNTSKDTPKSKKQNFRPNSSKRGGLQEAIRQEYKVEDGELNEPLPENTVKGVDFGGGNDSSFNDYQTDFDRTMEHTEPKNQVTSSVQIERQTSKPIIMPEEKEYYSKRANKLMTERLNISQNTDNQIDIQHQSNDRYSNQMSKPNLGQRSKPNLGKMMTKPMLGKNQAN</sequence>
<accession>A0AAD2D837</accession>
<evidence type="ECO:0000256" key="1">
    <source>
        <dbReference type="SAM" id="Coils"/>
    </source>
</evidence>
<feature type="compositionally biased region" description="Basic and acidic residues" evidence="2">
    <location>
        <begin position="223"/>
        <end position="233"/>
    </location>
</feature>
<evidence type="ECO:0000313" key="3">
    <source>
        <dbReference type="EMBL" id="CAI2384814.1"/>
    </source>
</evidence>
<organism evidence="3 4">
    <name type="scientific">Euplotes crassus</name>
    <dbReference type="NCBI Taxonomy" id="5936"/>
    <lineage>
        <taxon>Eukaryota</taxon>
        <taxon>Sar</taxon>
        <taxon>Alveolata</taxon>
        <taxon>Ciliophora</taxon>
        <taxon>Intramacronucleata</taxon>
        <taxon>Spirotrichea</taxon>
        <taxon>Hypotrichia</taxon>
        <taxon>Euplotida</taxon>
        <taxon>Euplotidae</taxon>
        <taxon>Moneuplotes</taxon>
    </lineage>
</organism>
<feature type="compositionally biased region" description="Polar residues" evidence="2">
    <location>
        <begin position="784"/>
        <end position="801"/>
    </location>
</feature>
<dbReference type="EMBL" id="CAMPGE010027160">
    <property type="protein sequence ID" value="CAI2384814.1"/>
    <property type="molecule type" value="Genomic_DNA"/>
</dbReference>
<evidence type="ECO:0000256" key="2">
    <source>
        <dbReference type="SAM" id="MobiDB-lite"/>
    </source>
</evidence>
<keyword evidence="1" id="KW-0175">Coiled coil</keyword>
<reference evidence="3" key="1">
    <citation type="submission" date="2023-07" db="EMBL/GenBank/DDBJ databases">
        <authorList>
            <consortium name="AG Swart"/>
            <person name="Singh M."/>
            <person name="Singh A."/>
            <person name="Seah K."/>
            <person name="Emmerich C."/>
        </authorList>
    </citation>
    <scope>NUCLEOTIDE SEQUENCE</scope>
    <source>
        <strain evidence="3">DP1</strain>
    </source>
</reference>
<feature type="region of interest" description="Disordered" evidence="2">
    <location>
        <begin position="784"/>
        <end position="819"/>
    </location>
</feature>
<comment type="caution">
    <text evidence="3">The sequence shown here is derived from an EMBL/GenBank/DDBJ whole genome shotgun (WGS) entry which is preliminary data.</text>
</comment>
<evidence type="ECO:0000313" key="4">
    <source>
        <dbReference type="Proteomes" id="UP001295684"/>
    </source>
</evidence>
<dbReference type="AlphaFoldDB" id="A0AAD2D837"/>
<keyword evidence="4" id="KW-1185">Reference proteome</keyword>
<feature type="region of interest" description="Disordered" evidence="2">
    <location>
        <begin position="634"/>
        <end position="676"/>
    </location>
</feature>
<feature type="coiled-coil region" evidence="1">
    <location>
        <begin position="490"/>
        <end position="626"/>
    </location>
</feature>
<dbReference type="Proteomes" id="UP001295684">
    <property type="component" value="Unassembled WGS sequence"/>
</dbReference>
<feature type="compositionally biased region" description="Acidic residues" evidence="2">
    <location>
        <begin position="1"/>
        <end position="19"/>
    </location>
</feature>
<protein>
    <submittedName>
        <fullName evidence="3">Uncharacterized protein</fullName>
    </submittedName>
</protein>
<name>A0AAD2D837_EUPCR</name>
<feature type="compositionally biased region" description="Polar residues" evidence="2">
    <location>
        <begin position="330"/>
        <end position="340"/>
    </location>
</feature>
<gene>
    <name evidence="3" type="ORF">ECRASSUSDP1_LOCUS26351</name>
</gene>
<feature type="region of interest" description="Disordered" evidence="2">
    <location>
        <begin position="1"/>
        <end position="117"/>
    </location>
</feature>